<name>A0A1J1IGH8_9DIPT</name>
<dbReference type="Proteomes" id="UP000183832">
    <property type="component" value="Unassembled WGS sequence"/>
</dbReference>
<dbReference type="AlphaFoldDB" id="A0A1J1IGH8"/>
<keyword evidence="2" id="KW-1185">Reference proteome</keyword>
<organism evidence="1 2">
    <name type="scientific">Clunio marinus</name>
    <dbReference type="NCBI Taxonomy" id="568069"/>
    <lineage>
        <taxon>Eukaryota</taxon>
        <taxon>Metazoa</taxon>
        <taxon>Ecdysozoa</taxon>
        <taxon>Arthropoda</taxon>
        <taxon>Hexapoda</taxon>
        <taxon>Insecta</taxon>
        <taxon>Pterygota</taxon>
        <taxon>Neoptera</taxon>
        <taxon>Endopterygota</taxon>
        <taxon>Diptera</taxon>
        <taxon>Nematocera</taxon>
        <taxon>Chironomoidea</taxon>
        <taxon>Chironomidae</taxon>
        <taxon>Clunio</taxon>
    </lineage>
</organism>
<sequence length="30" mass="3645">MHKIRMDYISFCLAHAQLMQKLCIFFKNIT</sequence>
<evidence type="ECO:0000313" key="2">
    <source>
        <dbReference type="Proteomes" id="UP000183832"/>
    </source>
</evidence>
<dbReference type="EMBL" id="CVRI01000050">
    <property type="protein sequence ID" value="CRK99304.1"/>
    <property type="molecule type" value="Genomic_DNA"/>
</dbReference>
<reference evidence="1 2" key="1">
    <citation type="submission" date="2015-04" db="EMBL/GenBank/DDBJ databases">
        <authorList>
            <person name="Syromyatnikov M.Y."/>
            <person name="Popov V.N."/>
        </authorList>
    </citation>
    <scope>NUCLEOTIDE SEQUENCE [LARGE SCALE GENOMIC DNA]</scope>
</reference>
<protein>
    <submittedName>
        <fullName evidence="1">CLUMA_CG012706, isoform A</fullName>
    </submittedName>
</protein>
<accession>A0A1J1IGH8</accession>
<gene>
    <name evidence="1" type="ORF">CLUMA_CG012706</name>
</gene>
<proteinExistence type="predicted"/>
<evidence type="ECO:0000313" key="1">
    <source>
        <dbReference type="EMBL" id="CRK99304.1"/>
    </source>
</evidence>